<dbReference type="EMBL" id="FOIM01000028">
    <property type="protein sequence ID" value="SEU06997.1"/>
    <property type="molecule type" value="Genomic_DNA"/>
</dbReference>
<proteinExistence type="predicted"/>
<dbReference type="Proteomes" id="UP000198508">
    <property type="component" value="Unassembled WGS sequence"/>
</dbReference>
<keyword evidence="2" id="KW-1185">Reference proteome</keyword>
<evidence type="ECO:0000313" key="1">
    <source>
        <dbReference type="EMBL" id="SEU06997.1"/>
    </source>
</evidence>
<organism evidence="1 2">
    <name type="scientific">Enterocloster lavalensis</name>
    <dbReference type="NCBI Taxonomy" id="460384"/>
    <lineage>
        <taxon>Bacteria</taxon>
        <taxon>Bacillati</taxon>
        <taxon>Bacillota</taxon>
        <taxon>Clostridia</taxon>
        <taxon>Lachnospirales</taxon>
        <taxon>Lachnospiraceae</taxon>
        <taxon>Enterocloster</taxon>
    </lineage>
</organism>
<sequence>MFKRLLVTLLLGNKKECSQVIRIKGKLYMVSIWRYEPAGEFIGRMEKALRKQGAKKL</sequence>
<name>A0A1I0JAS9_9FIRM</name>
<dbReference type="AlphaFoldDB" id="A0A1I0JAS9"/>
<protein>
    <submittedName>
        <fullName evidence="1">Uncharacterized protein</fullName>
    </submittedName>
</protein>
<reference evidence="2" key="1">
    <citation type="submission" date="2016-10" db="EMBL/GenBank/DDBJ databases">
        <authorList>
            <person name="Varghese N."/>
            <person name="Submissions S."/>
        </authorList>
    </citation>
    <scope>NUCLEOTIDE SEQUENCE [LARGE SCALE GENOMIC DNA]</scope>
    <source>
        <strain evidence="2">NLAE-zl-G277</strain>
    </source>
</reference>
<accession>A0A1I0JAS9</accession>
<evidence type="ECO:0000313" key="2">
    <source>
        <dbReference type="Proteomes" id="UP000198508"/>
    </source>
</evidence>
<dbReference type="RefSeq" id="WP_166435078.1">
    <property type="nucleotide sequence ID" value="NZ_FOIM01000028.1"/>
</dbReference>
<gene>
    <name evidence="1" type="ORF">SAMN05216313_1286</name>
</gene>